<reference evidence="1 2" key="1">
    <citation type="submission" date="2020-04" db="EMBL/GenBank/DDBJ databases">
        <title>Flammeovirga sp. SR4, a novel species isolated from seawater.</title>
        <authorList>
            <person name="Wang X."/>
        </authorList>
    </citation>
    <scope>NUCLEOTIDE SEQUENCE [LARGE SCALE GENOMIC DNA]</scope>
    <source>
        <strain evidence="1 2">SR4</strain>
    </source>
</reference>
<dbReference type="RefSeq" id="WP_168884700.1">
    <property type="nucleotide sequence ID" value="NZ_JABAIL010000009.1"/>
</dbReference>
<dbReference type="EMBL" id="JABAIL010000009">
    <property type="protein sequence ID" value="NLR93987.1"/>
    <property type="molecule type" value="Genomic_DNA"/>
</dbReference>
<dbReference type="InterPro" id="IPR047803">
    <property type="entry name" value="DCD1A/B-like"/>
</dbReference>
<dbReference type="PANTHER" id="PTHR35190:SF1">
    <property type="entry name" value="PEPTIDASE C45 HYDROLASE DOMAIN-CONTAINING PROTEIN"/>
    <property type="match status" value="1"/>
</dbReference>
<dbReference type="InterPro" id="IPR047794">
    <property type="entry name" value="C45_proenzyme-like"/>
</dbReference>
<evidence type="ECO:0000313" key="2">
    <source>
        <dbReference type="Proteomes" id="UP000585050"/>
    </source>
</evidence>
<sequence length="386" mass="43231">MENPELNFVKEYNAGKLFETNGVFIPVLSGSTIEMGEQYGALMTEEMQNTYNLLVQPEIEAKTIDNTTIDQWIDRAYTTGSLRTKQFYEGIALGSSWPLRKVILLDQIYEYRLYKSKLESFAGCTSIVSFGKESIDGKMYVGRNLNWNPILNTLPLVLTIRKPIDGSYKLGSIGWSGIYNSLTALNDKGVYMDIHDGSSMGGAIVATERPPILNTVVDILSEVNSSDEVKTKFNGLLSSISIILTVADINTALSIECSSLAGNSVKHTADDSLVVANTFTNDDWGIGRRETVSHSLQRFTNIAYHLKENRGKIDVGLMKELMDLKLFNEDHALMKNRDCTKPQLIDSDITNYQIVCDISNLLLWVKMPVPEFYTKWTPISLKELFA</sequence>
<gene>
    <name evidence="1" type="ORF">HGP29_22490</name>
</gene>
<proteinExistence type="predicted"/>
<protein>
    <recommendedName>
        <fullName evidence="3">Acyl-coenzyme A:6-aminopenicillanic acid acyl-transferase</fullName>
    </recommendedName>
</protein>
<dbReference type="AlphaFoldDB" id="A0A7X8SPK8"/>
<accession>A0A7X8SPK8</accession>
<dbReference type="Proteomes" id="UP000585050">
    <property type="component" value="Unassembled WGS sequence"/>
</dbReference>
<evidence type="ECO:0008006" key="3">
    <source>
        <dbReference type="Google" id="ProtNLM"/>
    </source>
</evidence>
<dbReference type="NCBIfam" id="NF040521">
    <property type="entry name" value="C45_proenzyme"/>
    <property type="match status" value="1"/>
</dbReference>
<evidence type="ECO:0000313" key="1">
    <source>
        <dbReference type="EMBL" id="NLR93987.1"/>
    </source>
</evidence>
<dbReference type="PANTHER" id="PTHR35190">
    <property type="entry name" value="PROTEIN DCD1B"/>
    <property type="match status" value="1"/>
</dbReference>
<dbReference type="Gene3D" id="3.60.60.10">
    <property type="entry name" value="Penicillin V Acylase, Chain A"/>
    <property type="match status" value="1"/>
</dbReference>
<comment type="caution">
    <text evidence="1">The sequence shown here is derived from an EMBL/GenBank/DDBJ whole genome shotgun (WGS) entry which is preliminary data.</text>
</comment>
<name>A0A7X8SPK8_9BACT</name>
<organism evidence="1 2">
    <name type="scientific">Flammeovirga agarivorans</name>
    <dbReference type="NCBI Taxonomy" id="2726742"/>
    <lineage>
        <taxon>Bacteria</taxon>
        <taxon>Pseudomonadati</taxon>
        <taxon>Bacteroidota</taxon>
        <taxon>Cytophagia</taxon>
        <taxon>Cytophagales</taxon>
        <taxon>Flammeovirgaceae</taxon>
        <taxon>Flammeovirga</taxon>
    </lineage>
</organism>
<keyword evidence="2" id="KW-1185">Reference proteome</keyword>